<comment type="caution">
    <text evidence="1">The sequence shown here is derived from an EMBL/GenBank/DDBJ whole genome shotgun (WGS) entry which is preliminary data.</text>
</comment>
<reference evidence="1" key="1">
    <citation type="journal article" date="2015" name="Nature">
        <title>Complex archaea that bridge the gap between prokaryotes and eukaryotes.</title>
        <authorList>
            <person name="Spang A."/>
            <person name="Saw J.H."/>
            <person name="Jorgensen S.L."/>
            <person name="Zaremba-Niedzwiedzka K."/>
            <person name="Martijn J."/>
            <person name="Lind A.E."/>
            <person name="van Eijk R."/>
            <person name="Schleper C."/>
            <person name="Guy L."/>
            <person name="Ettema T.J."/>
        </authorList>
    </citation>
    <scope>NUCLEOTIDE SEQUENCE</scope>
</reference>
<dbReference type="AlphaFoldDB" id="A0A0F9UN35"/>
<proteinExistence type="predicted"/>
<protein>
    <submittedName>
        <fullName evidence="1">Uncharacterized protein</fullName>
    </submittedName>
</protein>
<organism evidence="1">
    <name type="scientific">marine sediment metagenome</name>
    <dbReference type="NCBI Taxonomy" id="412755"/>
    <lineage>
        <taxon>unclassified sequences</taxon>
        <taxon>metagenomes</taxon>
        <taxon>ecological metagenomes</taxon>
    </lineage>
</organism>
<gene>
    <name evidence="1" type="ORF">LCGC14_0510270</name>
</gene>
<evidence type="ECO:0000313" key="1">
    <source>
        <dbReference type="EMBL" id="KKN62616.1"/>
    </source>
</evidence>
<dbReference type="EMBL" id="LAZR01000618">
    <property type="protein sequence ID" value="KKN62616.1"/>
    <property type="molecule type" value="Genomic_DNA"/>
</dbReference>
<name>A0A0F9UN35_9ZZZZ</name>
<accession>A0A0F9UN35</accession>
<sequence>MSFTDQKPRIATEEDVKAPWSGIKDGKRFYCRLCGHQFEVGDVWRWVYAGAIHHVNLIVCEQCDSEDALVHWEQWWQEWETLAQGKFRYIADCFADTERE</sequence>